<name>A0ABX4EG93_SEGBR</name>
<evidence type="ECO:0000259" key="1">
    <source>
        <dbReference type="Pfam" id="PF10543"/>
    </source>
</evidence>
<reference evidence="2 3" key="1">
    <citation type="submission" date="2017-08" db="EMBL/GenBank/DDBJ databases">
        <title>Comparative genomics of non-oral Prevotella species.</title>
        <authorList>
            <person name="Accetto T."/>
            <person name="Nograsek B."/>
            <person name="Avgustin G."/>
        </authorList>
    </citation>
    <scope>NUCLEOTIDE SEQUENCE [LARGE SCALE GENOMIC DNA]</scope>
    <source>
        <strain evidence="2 3">TC1-1</strain>
    </source>
</reference>
<proteinExistence type="predicted"/>
<keyword evidence="3" id="KW-1185">Reference proteome</keyword>
<protein>
    <recommendedName>
        <fullName evidence="1">KilA-N DNA-binding domain-containing protein</fullName>
    </recommendedName>
</protein>
<comment type="caution">
    <text evidence="2">The sequence shown here is derived from an EMBL/GenBank/DDBJ whole genome shotgun (WGS) entry which is preliminary data.</text>
</comment>
<evidence type="ECO:0000313" key="2">
    <source>
        <dbReference type="EMBL" id="OYP54421.1"/>
    </source>
</evidence>
<evidence type="ECO:0000313" key="3">
    <source>
        <dbReference type="Proteomes" id="UP000216189"/>
    </source>
</evidence>
<dbReference type="Proteomes" id="UP000216189">
    <property type="component" value="Unassembled WGS sequence"/>
</dbReference>
<gene>
    <name evidence="2" type="ORF">CIK91_09130</name>
</gene>
<dbReference type="InterPro" id="IPR018873">
    <property type="entry name" value="KilA-N_DNA-bd_domain"/>
</dbReference>
<sequence length="80" mass="9759">MIRLIRGQQVMLDSDLAFLYGVETRRLNEQVKRNMERFPSDFMFQLTKEEFDFLKSQIAISNISPWCQRKRHWHRTICSH</sequence>
<dbReference type="EMBL" id="NPJF01000043">
    <property type="protein sequence ID" value="OYP54421.1"/>
    <property type="molecule type" value="Genomic_DNA"/>
</dbReference>
<organism evidence="2 3">
    <name type="scientific">Segatella bryantii</name>
    <name type="common">Prevotella bryantii</name>
    <dbReference type="NCBI Taxonomy" id="77095"/>
    <lineage>
        <taxon>Bacteria</taxon>
        <taxon>Pseudomonadati</taxon>
        <taxon>Bacteroidota</taxon>
        <taxon>Bacteroidia</taxon>
        <taxon>Bacteroidales</taxon>
        <taxon>Prevotellaceae</taxon>
        <taxon>Segatella</taxon>
    </lineage>
</organism>
<dbReference type="Pfam" id="PF10543">
    <property type="entry name" value="ORF6N"/>
    <property type="match status" value="1"/>
</dbReference>
<feature type="domain" description="KilA-N DNA-binding" evidence="1">
    <location>
        <begin position="2"/>
        <end position="68"/>
    </location>
</feature>
<accession>A0ABX4EG93</accession>